<evidence type="ECO:0000313" key="1">
    <source>
        <dbReference type="EMBL" id="KAA6351101.1"/>
    </source>
</evidence>
<organism evidence="1">
    <name type="scientific">termite gut metagenome</name>
    <dbReference type="NCBI Taxonomy" id="433724"/>
    <lineage>
        <taxon>unclassified sequences</taxon>
        <taxon>metagenomes</taxon>
        <taxon>organismal metagenomes</taxon>
    </lineage>
</organism>
<reference evidence="1" key="1">
    <citation type="submission" date="2019-03" db="EMBL/GenBank/DDBJ databases">
        <title>Single cell metagenomics reveals metabolic interactions within the superorganism composed of flagellate Streblomastix strix and complex community of Bacteroidetes bacteria on its surface.</title>
        <authorList>
            <person name="Treitli S.C."/>
            <person name="Kolisko M."/>
            <person name="Husnik F."/>
            <person name="Keeling P."/>
            <person name="Hampl V."/>
        </authorList>
    </citation>
    <scope>NUCLEOTIDE SEQUENCE</scope>
    <source>
        <strain evidence="1">STM</strain>
    </source>
</reference>
<accession>A0A5J4T009</accession>
<protein>
    <recommendedName>
        <fullName evidence="2">Fibronectin type-III domain-containing protein</fullName>
    </recommendedName>
</protein>
<dbReference type="PROSITE" id="PS51257">
    <property type="entry name" value="PROKAR_LIPOPROTEIN"/>
    <property type="match status" value="1"/>
</dbReference>
<dbReference type="AlphaFoldDB" id="A0A5J4T009"/>
<name>A0A5J4T009_9ZZZZ</name>
<gene>
    <name evidence="1" type="ORF">EZS27_001527</name>
</gene>
<proteinExistence type="predicted"/>
<comment type="caution">
    <text evidence="1">The sequence shown here is derived from an EMBL/GenBank/DDBJ whole genome shotgun (WGS) entry which is preliminary data.</text>
</comment>
<dbReference type="EMBL" id="SNRY01000018">
    <property type="protein sequence ID" value="KAA6351101.1"/>
    <property type="molecule type" value="Genomic_DNA"/>
</dbReference>
<sequence length="211" mass="23587">MCIQKNIINILLSALITFSLFSCDESDETSDITTSRLFKPASFTRTVEGINVRLSWVPIKNATYYLEVGKDVNFELDAEVAVSLAGVSEYYLTDLWGSTRYYARIKSVSIKPEIKDSDYAVVNFTTEIENIFNSSTTSGNNWVLLNWLAGKELSHIRISPSSPSVPNTVNLTGVDVAAGEKRIENLTSNTDYTFVLYLGERKRGEITIKTK</sequence>
<evidence type="ECO:0008006" key="2">
    <source>
        <dbReference type="Google" id="ProtNLM"/>
    </source>
</evidence>